<dbReference type="RefSeq" id="WP_305963825.1">
    <property type="nucleotide sequence ID" value="NZ_JAVAMQ010000011.1"/>
</dbReference>
<keyword evidence="3" id="KW-1185">Reference proteome</keyword>
<proteinExistence type="predicted"/>
<accession>A0ABT9JEC8</accession>
<evidence type="ECO:0000313" key="2">
    <source>
        <dbReference type="EMBL" id="MDP5307980.1"/>
    </source>
</evidence>
<sequence length="140" mass="14756">MALTADLLSPGAADPLPPSDAMVGDDALNDALMIWAAATRPEPLDDPTLPFTLARNVLAVEDKRSGRVDRDQRVAAVRAALPGPDAPAPTRAIIERQVNVRPAGAGDPPSPGMPFAKVDGITTIAGIDLEMKRHHARSKR</sequence>
<evidence type="ECO:0000313" key="3">
    <source>
        <dbReference type="Proteomes" id="UP001224997"/>
    </source>
</evidence>
<dbReference type="EMBL" id="JAVAMQ010000011">
    <property type="protein sequence ID" value="MDP5307980.1"/>
    <property type="molecule type" value="Genomic_DNA"/>
</dbReference>
<dbReference type="Proteomes" id="UP001224997">
    <property type="component" value="Unassembled WGS sequence"/>
</dbReference>
<comment type="caution">
    <text evidence="2">The sequence shown here is derived from an EMBL/GenBank/DDBJ whole genome shotgun (WGS) entry which is preliminary data.</text>
</comment>
<gene>
    <name evidence="2" type="ORF">Q5Y72_12875</name>
</gene>
<reference evidence="2 3" key="1">
    <citation type="submission" date="2023-08" db="EMBL/GenBank/DDBJ databases">
        <authorList>
            <person name="Park J.-S."/>
        </authorList>
    </citation>
    <scope>NUCLEOTIDE SEQUENCE [LARGE SCALE GENOMIC DNA]</scope>
    <source>
        <strain evidence="2 3">2205BS29-5</strain>
    </source>
</reference>
<organism evidence="2 3">
    <name type="scientific">Paracoccus spongiarum</name>
    <dbReference type="NCBI Taxonomy" id="3064387"/>
    <lineage>
        <taxon>Bacteria</taxon>
        <taxon>Pseudomonadati</taxon>
        <taxon>Pseudomonadota</taxon>
        <taxon>Alphaproteobacteria</taxon>
        <taxon>Rhodobacterales</taxon>
        <taxon>Paracoccaceae</taxon>
        <taxon>Paracoccus</taxon>
    </lineage>
</organism>
<feature type="region of interest" description="Disordered" evidence="1">
    <location>
        <begin position="1"/>
        <end position="21"/>
    </location>
</feature>
<name>A0ABT9JEC8_9RHOB</name>
<evidence type="ECO:0000256" key="1">
    <source>
        <dbReference type="SAM" id="MobiDB-lite"/>
    </source>
</evidence>
<protein>
    <submittedName>
        <fullName evidence="2">Uncharacterized protein</fullName>
    </submittedName>
</protein>